<evidence type="ECO:0000313" key="1">
    <source>
        <dbReference type="EMBL" id="GLC23524.1"/>
    </source>
</evidence>
<dbReference type="RefSeq" id="WP_284347960.1">
    <property type="nucleotide sequence ID" value="NZ_BRXS01000001.1"/>
</dbReference>
<sequence length="176" mass="19798">MRSRSNRTTVWSVVWALLLGGGILAHRAGMLPSWVYQGRLRDEVKRRTGVDLADRSTPRPILEVTNVHGSGGRYPTITFDVRNATDSTLRHVDMWARFHLAMKDAGYTPTVRVVTRDSVLRAGATRRVTLRAEHAQGLGVTTRGPLLTADLYWSFSDIAPHRRGRQTPRLAMLRVE</sequence>
<proteinExistence type="predicted"/>
<protein>
    <submittedName>
        <fullName evidence="1">Uncharacterized protein</fullName>
    </submittedName>
</protein>
<dbReference type="Proteomes" id="UP001161325">
    <property type="component" value="Unassembled WGS sequence"/>
</dbReference>
<name>A0AA37PZB9_9BACT</name>
<comment type="caution">
    <text evidence="1">The sequence shown here is derived from an EMBL/GenBank/DDBJ whole genome shotgun (WGS) entry which is preliminary data.</text>
</comment>
<dbReference type="AlphaFoldDB" id="A0AA37PZB9"/>
<dbReference type="EMBL" id="BRXS01000001">
    <property type="protein sequence ID" value="GLC23524.1"/>
    <property type="molecule type" value="Genomic_DNA"/>
</dbReference>
<gene>
    <name evidence="1" type="ORF">rosag_00370</name>
</gene>
<keyword evidence="2" id="KW-1185">Reference proteome</keyword>
<reference evidence="1" key="1">
    <citation type="submission" date="2022-08" db="EMBL/GenBank/DDBJ databases">
        <title>Draft genome sequencing of Roseisolibacter agri AW1220.</title>
        <authorList>
            <person name="Tobiishi Y."/>
            <person name="Tonouchi A."/>
        </authorList>
    </citation>
    <scope>NUCLEOTIDE SEQUENCE</scope>
    <source>
        <strain evidence="1">AW1220</strain>
    </source>
</reference>
<accession>A0AA37PZB9</accession>
<evidence type="ECO:0000313" key="2">
    <source>
        <dbReference type="Proteomes" id="UP001161325"/>
    </source>
</evidence>
<organism evidence="1 2">
    <name type="scientific">Roseisolibacter agri</name>
    <dbReference type="NCBI Taxonomy" id="2014610"/>
    <lineage>
        <taxon>Bacteria</taxon>
        <taxon>Pseudomonadati</taxon>
        <taxon>Gemmatimonadota</taxon>
        <taxon>Gemmatimonadia</taxon>
        <taxon>Gemmatimonadales</taxon>
        <taxon>Gemmatimonadaceae</taxon>
        <taxon>Roseisolibacter</taxon>
    </lineage>
</organism>